<keyword evidence="3" id="KW-1185">Reference proteome</keyword>
<gene>
    <name evidence="2" type="ORF">M2650_14475</name>
</gene>
<accession>A0ABT0MLQ5</accession>
<organism evidence="2 3">
    <name type="scientific">Luteimonas galliterrae</name>
    <dbReference type="NCBI Taxonomy" id="2940486"/>
    <lineage>
        <taxon>Bacteria</taxon>
        <taxon>Pseudomonadati</taxon>
        <taxon>Pseudomonadota</taxon>
        <taxon>Gammaproteobacteria</taxon>
        <taxon>Lysobacterales</taxon>
        <taxon>Lysobacteraceae</taxon>
        <taxon>Luteimonas</taxon>
    </lineage>
</organism>
<feature type="chain" id="PRO_5045956209" evidence="1">
    <location>
        <begin position="21"/>
        <end position="279"/>
    </location>
</feature>
<keyword evidence="1" id="KW-0732">Signal</keyword>
<comment type="caution">
    <text evidence="2">The sequence shown here is derived from an EMBL/GenBank/DDBJ whole genome shotgun (WGS) entry which is preliminary data.</text>
</comment>
<feature type="signal peptide" evidence="1">
    <location>
        <begin position="1"/>
        <end position="20"/>
    </location>
</feature>
<name>A0ABT0MLQ5_9GAMM</name>
<reference evidence="2 3" key="1">
    <citation type="submission" date="2022-05" db="EMBL/GenBank/DDBJ databases">
        <title>Luteimonas sp. SX5, whole genome shotgun sequencing project.</title>
        <authorList>
            <person name="Zhao G."/>
            <person name="Shen L."/>
        </authorList>
    </citation>
    <scope>NUCLEOTIDE SEQUENCE [LARGE SCALE GENOMIC DNA]</scope>
    <source>
        <strain evidence="2 3">SX5</strain>
    </source>
</reference>
<protein>
    <submittedName>
        <fullName evidence="2">Uncharacterized protein</fullName>
    </submittedName>
</protein>
<proteinExistence type="predicted"/>
<dbReference type="RefSeq" id="WP_249475737.1">
    <property type="nucleotide sequence ID" value="NZ_JAMBEP010000004.1"/>
</dbReference>
<dbReference type="Proteomes" id="UP001431217">
    <property type="component" value="Unassembled WGS sequence"/>
</dbReference>
<evidence type="ECO:0000313" key="3">
    <source>
        <dbReference type="Proteomes" id="UP001431217"/>
    </source>
</evidence>
<dbReference type="EMBL" id="JAMBEP010000004">
    <property type="protein sequence ID" value="MCL1635832.1"/>
    <property type="molecule type" value="Genomic_DNA"/>
</dbReference>
<evidence type="ECO:0000256" key="1">
    <source>
        <dbReference type="SAM" id="SignalP"/>
    </source>
</evidence>
<evidence type="ECO:0000313" key="2">
    <source>
        <dbReference type="EMBL" id="MCL1635832.1"/>
    </source>
</evidence>
<sequence length="279" mass="29913">MTVSTWLLMAALCAPGAAAAAENPFVGSWKFDAARSKLVAETVEYRDLGDGRMHFSNGATLSYDFGLDGKDYKTAGNRSIAWKPLPDGSWQTTIKIDGKATETSNRTISADGKQMTVLADGVLPDGTPYKHKKHYARVGAGEGLAGTWRNTEVDTGNMPDGYVISENADGTLTWAIPTDKQTLTGRFDGSDLPLSGPTAPPNTVFAITRLSSRKIAYVMKTNGKPGQYGTVTISADGDTFTEESWLPGRENEKSTGVLVRYKCPATDSKDPAWLCAGSR</sequence>